<organism evidence="12 13">
    <name type="scientific">Nannocystis radixulma</name>
    <dbReference type="NCBI Taxonomy" id="2995305"/>
    <lineage>
        <taxon>Bacteria</taxon>
        <taxon>Pseudomonadati</taxon>
        <taxon>Myxococcota</taxon>
        <taxon>Polyangia</taxon>
        <taxon>Nannocystales</taxon>
        <taxon>Nannocystaceae</taxon>
        <taxon>Nannocystis</taxon>
    </lineage>
</organism>
<comment type="pathway">
    <text evidence="9">Protein modification; lipoprotein biosynthesis (N-acyl transfer).</text>
</comment>
<keyword evidence="7 9" id="KW-0472">Membrane</keyword>
<feature type="chain" id="PRO_5045485906" description="Apolipoprotein N-acyltransferase" evidence="10">
    <location>
        <begin position="23"/>
        <end position="520"/>
    </location>
</feature>
<dbReference type="PANTHER" id="PTHR38686:SF1">
    <property type="entry name" value="APOLIPOPROTEIN N-ACYLTRANSFERASE"/>
    <property type="match status" value="1"/>
</dbReference>
<keyword evidence="6 9" id="KW-1133">Transmembrane helix</keyword>
<comment type="function">
    <text evidence="9">Catalyzes the phospholipid dependent N-acylation of the N-terminal cysteine of apolipoprotein, the last step in lipoprotein maturation.</text>
</comment>
<accession>A0ABT5BA89</accession>
<dbReference type="EMBL" id="JAQNDN010000013">
    <property type="protein sequence ID" value="MDC0671056.1"/>
    <property type="molecule type" value="Genomic_DNA"/>
</dbReference>
<evidence type="ECO:0000256" key="4">
    <source>
        <dbReference type="ARBA" id="ARBA00022679"/>
    </source>
</evidence>
<dbReference type="RefSeq" id="WP_272001098.1">
    <property type="nucleotide sequence ID" value="NZ_JAQNDN010000013.1"/>
</dbReference>
<feature type="domain" description="CN hydrolase" evidence="11">
    <location>
        <begin position="220"/>
        <end position="481"/>
    </location>
</feature>
<dbReference type="PANTHER" id="PTHR38686">
    <property type="entry name" value="APOLIPOPROTEIN N-ACYLTRANSFERASE"/>
    <property type="match status" value="1"/>
</dbReference>
<dbReference type="InterPro" id="IPR045378">
    <property type="entry name" value="LNT_N"/>
</dbReference>
<reference evidence="12 13" key="1">
    <citation type="submission" date="2022-11" db="EMBL/GenBank/DDBJ databases">
        <title>Minimal conservation of predation-associated metabolite biosynthetic gene clusters underscores biosynthetic potential of Myxococcota including descriptions for ten novel species: Archangium lansinium sp. nov., Myxococcus landrumus sp. nov., Nannocystis bai.</title>
        <authorList>
            <person name="Ahearne A."/>
            <person name="Stevens C."/>
            <person name="Dowd S."/>
        </authorList>
    </citation>
    <scope>NUCLEOTIDE SEQUENCE [LARGE SCALE GENOMIC DNA]</scope>
    <source>
        <strain evidence="12 13">NCELM</strain>
    </source>
</reference>
<protein>
    <recommendedName>
        <fullName evidence="9">Apolipoprotein N-acyltransferase</fullName>
        <shortName evidence="9">ALP N-acyltransferase</shortName>
        <ecNumber evidence="9">2.3.1.269</ecNumber>
    </recommendedName>
</protein>
<dbReference type="Gene3D" id="3.60.110.10">
    <property type="entry name" value="Carbon-nitrogen hydrolase"/>
    <property type="match status" value="1"/>
</dbReference>
<keyword evidence="8 9" id="KW-0012">Acyltransferase</keyword>
<evidence type="ECO:0000313" key="13">
    <source>
        <dbReference type="Proteomes" id="UP001217838"/>
    </source>
</evidence>
<feature type="transmembrane region" description="Helical" evidence="9">
    <location>
        <begin position="496"/>
        <end position="515"/>
    </location>
</feature>
<evidence type="ECO:0000313" key="12">
    <source>
        <dbReference type="EMBL" id="MDC0671056.1"/>
    </source>
</evidence>
<evidence type="ECO:0000259" key="11">
    <source>
        <dbReference type="PROSITE" id="PS50263"/>
    </source>
</evidence>
<proteinExistence type="inferred from homology"/>
<comment type="catalytic activity">
    <reaction evidence="9">
        <text>N-terminal S-1,2-diacyl-sn-glyceryl-L-cysteinyl-[lipoprotein] + a glycerophospholipid = N-acyl-S-1,2-diacyl-sn-glyceryl-L-cysteinyl-[lipoprotein] + a 2-acyl-sn-glycero-3-phospholipid + H(+)</text>
        <dbReference type="Rhea" id="RHEA:48228"/>
        <dbReference type="Rhea" id="RHEA-COMP:14681"/>
        <dbReference type="Rhea" id="RHEA-COMP:14684"/>
        <dbReference type="ChEBI" id="CHEBI:15378"/>
        <dbReference type="ChEBI" id="CHEBI:136912"/>
        <dbReference type="ChEBI" id="CHEBI:140656"/>
        <dbReference type="ChEBI" id="CHEBI:140657"/>
        <dbReference type="ChEBI" id="CHEBI:140660"/>
        <dbReference type="EC" id="2.3.1.269"/>
    </reaction>
</comment>
<evidence type="ECO:0000256" key="7">
    <source>
        <dbReference type="ARBA" id="ARBA00023136"/>
    </source>
</evidence>
<feature type="transmembrane region" description="Helical" evidence="9">
    <location>
        <begin position="53"/>
        <end position="73"/>
    </location>
</feature>
<feature type="transmembrane region" description="Helical" evidence="9">
    <location>
        <begin position="85"/>
        <end position="110"/>
    </location>
</feature>
<evidence type="ECO:0000256" key="2">
    <source>
        <dbReference type="ARBA" id="ARBA00010065"/>
    </source>
</evidence>
<dbReference type="HAMAP" id="MF_01148">
    <property type="entry name" value="Lnt"/>
    <property type="match status" value="1"/>
</dbReference>
<evidence type="ECO:0000256" key="8">
    <source>
        <dbReference type="ARBA" id="ARBA00023315"/>
    </source>
</evidence>
<dbReference type="Pfam" id="PF00795">
    <property type="entry name" value="CN_hydrolase"/>
    <property type="match status" value="1"/>
</dbReference>
<keyword evidence="10" id="KW-0732">Signal</keyword>
<keyword evidence="3 9" id="KW-1003">Cell membrane</keyword>
<dbReference type="SUPFAM" id="SSF56317">
    <property type="entry name" value="Carbon-nitrogen hydrolase"/>
    <property type="match status" value="1"/>
</dbReference>
<keyword evidence="13" id="KW-1185">Reference proteome</keyword>
<dbReference type="Proteomes" id="UP001217838">
    <property type="component" value="Unassembled WGS sequence"/>
</dbReference>
<comment type="similarity">
    <text evidence="2 9">Belongs to the CN hydrolase family. Apolipoprotein N-acyltransferase subfamily.</text>
</comment>
<evidence type="ECO:0000256" key="6">
    <source>
        <dbReference type="ARBA" id="ARBA00022989"/>
    </source>
</evidence>
<keyword evidence="4 9" id="KW-0808">Transferase</keyword>
<dbReference type="PROSITE" id="PS50263">
    <property type="entry name" value="CN_HYDROLASE"/>
    <property type="match status" value="1"/>
</dbReference>
<feature type="signal peptide" evidence="10">
    <location>
        <begin position="1"/>
        <end position="22"/>
    </location>
</feature>
<evidence type="ECO:0000256" key="9">
    <source>
        <dbReference type="HAMAP-Rule" id="MF_01148"/>
    </source>
</evidence>
<sequence>MPTLRAPTLRLLAAAGSGALLAASFPPHGLPELAWVAIAPLWLAARDAPSWRAALRLGLVAGVVMGAIGYPWIIDLLHTFGELDVWLCLPLFAVFVVWTAAPLAAWAALVSLWTGPSRHAPWVLSLALPGLWWAWPAVFPFSLAMGLAGRPAAIQAAELGGVALVEVLMLLSGILLAEAWRTRGPARLRACALALLIPLTATALGRWRIDALAGETTRTVAVGLVQPNIPLLWFDRQAKLERLREPSARAEAEGAALIVWPENMFPWTLNRPFERDFSDDDRVLRRHALPTLFGAGTAADSDLYGYNSVLNMAADGQILGRYDKVYLVPLGEEIPLVDPAWAKGLVPGMAHNFRGDGPARLVVVPGPAGSNAEPIALGPLVCYEDVFAGYARAVAAQPGGIAAFVNLTNDTWFGPTAEPWQHLALSQFRAVEHRIPVLRAVNSGPSSLVDRAGRVVATTPLHAVSIDTPVAPEHLVVELELGRDTASAPTVFARGGWLFVHVCQASIVATLILLWRRRRR</sequence>
<name>A0ABT5BA89_9BACT</name>
<dbReference type="NCBIfam" id="TIGR00546">
    <property type="entry name" value="lnt"/>
    <property type="match status" value="1"/>
</dbReference>
<dbReference type="InterPro" id="IPR003010">
    <property type="entry name" value="C-N_Hydrolase"/>
</dbReference>
<feature type="transmembrane region" description="Helical" evidence="9">
    <location>
        <begin position="161"/>
        <end position="180"/>
    </location>
</feature>
<comment type="caution">
    <text evidence="12">The sequence shown here is derived from an EMBL/GenBank/DDBJ whole genome shotgun (WGS) entry which is preliminary data.</text>
</comment>
<dbReference type="CDD" id="cd07571">
    <property type="entry name" value="ALP_N-acyl_transferase"/>
    <property type="match status" value="1"/>
</dbReference>
<evidence type="ECO:0000256" key="5">
    <source>
        <dbReference type="ARBA" id="ARBA00022692"/>
    </source>
</evidence>
<evidence type="ECO:0000256" key="3">
    <source>
        <dbReference type="ARBA" id="ARBA00022475"/>
    </source>
</evidence>
<dbReference type="InterPro" id="IPR004563">
    <property type="entry name" value="Apolipo_AcylTrfase"/>
</dbReference>
<comment type="subcellular location">
    <subcellularLocation>
        <location evidence="1 9">Cell membrane</location>
        <topology evidence="1 9">Multi-pass membrane protein</topology>
    </subcellularLocation>
</comment>
<keyword evidence="5 9" id="KW-0812">Transmembrane</keyword>
<gene>
    <name evidence="9 12" type="primary">lnt</name>
    <name evidence="12" type="ORF">POL58_25090</name>
</gene>
<evidence type="ECO:0000256" key="1">
    <source>
        <dbReference type="ARBA" id="ARBA00004651"/>
    </source>
</evidence>
<comment type="caution">
    <text evidence="9">Lacks conserved residue(s) required for the propagation of feature annotation.</text>
</comment>
<dbReference type="InterPro" id="IPR036526">
    <property type="entry name" value="C-N_Hydrolase_sf"/>
</dbReference>
<dbReference type="Pfam" id="PF20154">
    <property type="entry name" value="LNT_N"/>
    <property type="match status" value="1"/>
</dbReference>
<evidence type="ECO:0000256" key="10">
    <source>
        <dbReference type="SAM" id="SignalP"/>
    </source>
</evidence>
<dbReference type="EC" id="2.3.1.269" evidence="9"/>